<dbReference type="InterPro" id="IPR015813">
    <property type="entry name" value="Pyrv/PenolPyrv_kinase-like_dom"/>
</dbReference>
<dbReference type="AlphaFoldDB" id="A0A077R8H9"/>
<protein>
    <submittedName>
        <fullName evidence="5">Related to citrate lyase beta subunit</fullName>
    </submittedName>
</protein>
<dbReference type="SUPFAM" id="SSF51621">
    <property type="entry name" value="Phosphoenolpyruvate/pyruvate domain"/>
    <property type="match status" value="1"/>
</dbReference>
<evidence type="ECO:0000313" key="5">
    <source>
        <dbReference type="EMBL" id="CDI55608.1"/>
    </source>
</evidence>
<evidence type="ECO:0000256" key="1">
    <source>
        <dbReference type="ARBA" id="ARBA00001946"/>
    </source>
</evidence>
<dbReference type="PANTHER" id="PTHR32308">
    <property type="entry name" value="LYASE BETA SUBUNIT, PUTATIVE (AFU_ORTHOLOGUE AFUA_4G13030)-RELATED"/>
    <property type="match status" value="1"/>
</dbReference>
<dbReference type="EMBL" id="HG529655">
    <property type="protein sequence ID" value="CDI55608.1"/>
    <property type="molecule type" value="Genomic_DNA"/>
</dbReference>
<dbReference type="Pfam" id="PF03328">
    <property type="entry name" value="HpcH_HpaI"/>
    <property type="match status" value="1"/>
</dbReference>
<evidence type="ECO:0000256" key="3">
    <source>
        <dbReference type="ARBA" id="ARBA00022842"/>
    </source>
</evidence>
<evidence type="ECO:0000259" key="4">
    <source>
        <dbReference type="Pfam" id="PF03328"/>
    </source>
</evidence>
<accession>A0A077R8H9</accession>
<keyword evidence="2" id="KW-0479">Metal-binding</keyword>
<dbReference type="InterPro" id="IPR040442">
    <property type="entry name" value="Pyrv_kinase-like_dom_sf"/>
</dbReference>
<keyword evidence="5" id="KW-0456">Lyase</keyword>
<reference evidence="5" key="1">
    <citation type="journal article" date="2014" name="Genome Biol. Evol.">
        <title>Gene Loss Rather Than Gene Gain Is Associated with a Host Jump from Monocots to Dicots in the Smut Fungus Melanopsichium pennsylvanicum.</title>
        <authorList>
            <person name="Sharma R."/>
            <person name="Mishra B."/>
            <person name="Runge F."/>
            <person name="Thines M."/>
        </authorList>
    </citation>
    <scope>NUCLEOTIDE SEQUENCE</scope>
    <source>
        <strain evidence="5">4</strain>
    </source>
</reference>
<organism evidence="5">
    <name type="scientific">Melanopsichium pennsylvanicum 4</name>
    <dbReference type="NCBI Taxonomy" id="1398559"/>
    <lineage>
        <taxon>Eukaryota</taxon>
        <taxon>Fungi</taxon>
        <taxon>Dikarya</taxon>
        <taxon>Basidiomycota</taxon>
        <taxon>Ustilaginomycotina</taxon>
        <taxon>Ustilaginomycetes</taxon>
        <taxon>Ustilaginales</taxon>
        <taxon>Ustilaginaceae</taxon>
        <taxon>Melanopsichium</taxon>
    </lineage>
</organism>
<keyword evidence="3" id="KW-0460">Magnesium</keyword>
<proteinExistence type="predicted"/>
<dbReference type="GO" id="GO:0006107">
    <property type="term" value="P:oxaloacetate metabolic process"/>
    <property type="evidence" value="ECO:0007669"/>
    <property type="project" value="TreeGrafter"/>
</dbReference>
<dbReference type="PANTHER" id="PTHR32308:SF0">
    <property type="entry name" value="HPCH_HPAI ALDOLASE_CITRATE LYASE DOMAIN-CONTAINING PROTEIN"/>
    <property type="match status" value="1"/>
</dbReference>
<evidence type="ECO:0000256" key="2">
    <source>
        <dbReference type="ARBA" id="ARBA00022723"/>
    </source>
</evidence>
<dbReference type="GO" id="GO:0000287">
    <property type="term" value="F:magnesium ion binding"/>
    <property type="evidence" value="ECO:0007669"/>
    <property type="project" value="TreeGrafter"/>
</dbReference>
<sequence>MTVKRALHRSTFMLPKRPFSLAFIRHVAVASSTKSLPSTRLLSSTRQLAEIANESKSQSSKPTFSSDVTYYNSALSRSRRSMLYVPGSSEKMIKKSQSSHADTIIFDLEDSVASHKKGSARETVFLALEAAERPGPELAVRINPPSSDPTLAQDDLDMVLPSQQLQAIVVPKVESVDDISVIIDKAKALRRNQQPLSLILSVESAASLLRMPTIIETIRQSLGQDAWTGISTNPNKKSTVAQIVALLFASEDYCASTNIVRTRSRKSLLFPRSHMATMASAYNLQSIDMVCIDYKDVAYLTEEAQEAKELGYDGKQAIHPAQVDTIQHTFNPSEEAVERAARILHLYQHASANENKGAYGLKEKNGGMTMIDRPMLLQAEAVMGKARKAGIKVPTTAQLEQYQ</sequence>
<dbReference type="InterPro" id="IPR005000">
    <property type="entry name" value="Aldolase/citrate-lyase_domain"/>
</dbReference>
<dbReference type="Gene3D" id="3.20.20.60">
    <property type="entry name" value="Phosphoenolpyruvate-binding domains"/>
    <property type="match status" value="1"/>
</dbReference>
<name>A0A077R8H9_9BASI</name>
<feature type="domain" description="HpcH/HpaI aldolase/citrate lyase" evidence="4">
    <location>
        <begin position="80"/>
        <end position="320"/>
    </location>
</feature>
<comment type="cofactor">
    <cofactor evidence="1">
        <name>Mg(2+)</name>
        <dbReference type="ChEBI" id="CHEBI:18420"/>
    </cofactor>
</comment>
<dbReference type="GO" id="GO:0016829">
    <property type="term" value="F:lyase activity"/>
    <property type="evidence" value="ECO:0007669"/>
    <property type="project" value="UniProtKB-KW"/>
</dbReference>